<evidence type="ECO:0000259" key="10">
    <source>
        <dbReference type="Pfam" id="PF00485"/>
    </source>
</evidence>
<comment type="catalytic activity">
    <reaction evidence="8">
        <text>cytidine + ATP = CMP + ADP + H(+)</text>
        <dbReference type="Rhea" id="RHEA:24674"/>
        <dbReference type="ChEBI" id="CHEBI:15378"/>
        <dbReference type="ChEBI" id="CHEBI:17562"/>
        <dbReference type="ChEBI" id="CHEBI:30616"/>
        <dbReference type="ChEBI" id="CHEBI:60377"/>
        <dbReference type="ChEBI" id="CHEBI:456216"/>
        <dbReference type="EC" id="2.7.1.48"/>
    </reaction>
</comment>
<dbReference type="GO" id="GO:0004849">
    <property type="term" value="F:uridine kinase activity"/>
    <property type="evidence" value="ECO:0007669"/>
    <property type="project" value="UniProtKB-EC"/>
</dbReference>
<protein>
    <recommendedName>
        <fullName evidence="4">uridine/cytidine kinase</fullName>
        <ecNumber evidence="4">2.7.1.48</ecNumber>
    </recommendedName>
</protein>
<dbReference type="NCBIfam" id="NF004018">
    <property type="entry name" value="PRK05480.1"/>
    <property type="match status" value="1"/>
</dbReference>
<comment type="catalytic activity">
    <reaction evidence="9">
        <text>uridine + ATP = UMP + ADP + H(+)</text>
        <dbReference type="Rhea" id="RHEA:16825"/>
        <dbReference type="ChEBI" id="CHEBI:15378"/>
        <dbReference type="ChEBI" id="CHEBI:16704"/>
        <dbReference type="ChEBI" id="CHEBI:30616"/>
        <dbReference type="ChEBI" id="CHEBI:57865"/>
        <dbReference type="ChEBI" id="CHEBI:456216"/>
        <dbReference type="EC" id="2.7.1.48"/>
    </reaction>
</comment>
<comment type="pathway">
    <text evidence="2">Pyrimidine metabolism; CTP biosynthesis via salvage pathway; CTP from cytidine: step 1/3.</text>
</comment>
<keyword evidence="5" id="KW-0808">Transferase</keyword>
<accession>A0A5S6Q418</accession>
<comment type="similarity">
    <text evidence="3">Belongs to the uridine kinase family.</text>
</comment>
<dbReference type="UniPathway" id="UPA00574">
    <property type="reaction ID" value="UER00637"/>
</dbReference>
<reference evidence="11" key="1">
    <citation type="submission" date="2013-11" db="EMBL/GenBank/DDBJ databases">
        <authorList>
            <person name="Aslett M."/>
        </authorList>
    </citation>
    <scope>NUCLEOTIDE SEQUENCE [LARGE SCALE GENOMIC DNA]</scope>
    <source>
        <strain evidence="11">Edinburgh</strain>
    </source>
</reference>
<dbReference type="STRING" id="70415.A0A5S6Q418"/>
<reference evidence="12 13" key="3">
    <citation type="submission" date="2019-12" db="UniProtKB">
        <authorList>
            <consortium name="WormBaseParasite"/>
        </authorList>
    </citation>
    <scope>IDENTIFICATION</scope>
</reference>
<keyword evidence="7" id="KW-0418">Kinase</keyword>
<dbReference type="FunFam" id="3.40.50.300:FF:000339">
    <property type="entry name" value="Uridine kinase"/>
    <property type="match status" value="1"/>
</dbReference>
<dbReference type="Proteomes" id="UP000046395">
    <property type="component" value="Unassembled WGS sequence"/>
</dbReference>
<reference evidence="11" key="2">
    <citation type="submission" date="2014-03" db="EMBL/GenBank/DDBJ databases">
        <title>The whipworm genome and dual-species transcriptomics of an intimate host-pathogen interaction.</title>
        <authorList>
            <person name="Foth B.J."/>
            <person name="Tsai I.J."/>
            <person name="Reid A.J."/>
            <person name="Bancroft A.J."/>
            <person name="Nichol S."/>
            <person name="Tracey A."/>
            <person name="Holroyd N."/>
            <person name="Cotton J.A."/>
            <person name="Stanley E.J."/>
            <person name="Zarowiecki M."/>
            <person name="Liu J.Z."/>
            <person name="Huckvale T."/>
            <person name="Cooper P.J."/>
            <person name="Grencis R.K."/>
            <person name="Berriman M."/>
        </authorList>
    </citation>
    <scope>NUCLEOTIDE SEQUENCE [LARGE SCALE GENOMIC DNA]</scope>
    <source>
        <strain evidence="11">Edinburgh</strain>
    </source>
</reference>
<name>A0A5S6Q418_TRIMR</name>
<dbReference type="EC" id="2.7.1.48" evidence="4"/>
<dbReference type="WBParaSite" id="TMUE_0000001909.1">
    <property type="protein sequence ID" value="TMUE_0000001909.1"/>
    <property type="gene ID" value="WBGene00297774"/>
</dbReference>
<dbReference type="AlphaFoldDB" id="A0A5S6Q418"/>
<dbReference type="PANTHER" id="PTHR10285">
    <property type="entry name" value="URIDINE KINASE"/>
    <property type="match status" value="1"/>
</dbReference>
<dbReference type="GO" id="GO:0044211">
    <property type="term" value="P:CTP salvage"/>
    <property type="evidence" value="ECO:0007669"/>
    <property type="project" value="UniProtKB-UniPathway"/>
</dbReference>
<dbReference type="InterPro" id="IPR027417">
    <property type="entry name" value="P-loop_NTPase"/>
</dbReference>
<evidence type="ECO:0000256" key="8">
    <source>
        <dbReference type="ARBA" id="ARBA00047436"/>
    </source>
</evidence>
<dbReference type="WBParaSite" id="TMUE_3000014507.1">
    <property type="protein sequence ID" value="TMUE_3000014507.1"/>
    <property type="gene ID" value="WBGene00285798"/>
</dbReference>
<dbReference type="Pfam" id="PF00485">
    <property type="entry name" value="PRK"/>
    <property type="match status" value="1"/>
</dbReference>
<dbReference type="Gene3D" id="3.40.50.300">
    <property type="entry name" value="P-loop containing nucleotide triphosphate hydrolases"/>
    <property type="match status" value="1"/>
</dbReference>
<evidence type="ECO:0000313" key="11">
    <source>
        <dbReference type="Proteomes" id="UP000046395"/>
    </source>
</evidence>
<evidence type="ECO:0000313" key="13">
    <source>
        <dbReference type="WBParaSite" id="TMUE_3000014507.1"/>
    </source>
</evidence>
<dbReference type="InterPro" id="IPR000764">
    <property type="entry name" value="Uridine_kinase-like"/>
</dbReference>
<evidence type="ECO:0000256" key="6">
    <source>
        <dbReference type="ARBA" id="ARBA00022741"/>
    </source>
</evidence>
<dbReference type="PRINTS" id="PR00988">
    <property type="entry name" value="URIDINKINASE"/>
</dbReference>
<proteinExistence type="inferred from homology"/>
<dbReference type="GO" id="GO:0044206">
    <property type="term" value="P:UMP salvage"/>
    <property type="evidence" value="ECO:0007669"/>
    <property type="project" value="UniProtKB-UniPathway"/>
</dbReference>
<keyword evidence="11" id="KW-1185">Reference proteome</keyword>
<evidence type="ECO:0000256" key="5">
    <source>
        <dbReference type="ARBA" id="ARBA00022679"/>
    </source>
</evidence>
<dbReference type="CDD" id="cd02023">
    <property type="entry name" value="UMPK"/>
    <property type="match status" value="1"/>
</dbReference>
<evidence type="ECO:0000256" key="4">
    <source>
        <dbReference type="ARBA" id="ARBA00012137"/>
    </source>
</evidence>
<dbReference type="SUPFAM" id="SSF52540">
    <property type="entry name" value="P-loop containing nucleoside triphosphate hydrolases"/>
    <property type="match status" value="1"/>
</dbReference>
<keyword evidence="6" id="KW-0547">Nucleotide-binding</keyword>
<dbReference type="InterPro" id="IPR006083">
    <property type="entry name" value="PRK/URK"/>
</dbReference>
<feature type="domain" description="Phosphoribulokinase/uridine kinase" evidence="10">
    <location>
        <begin position="17"/>
        <end position="208"/>
    </location>
</feature>
<evidence type="ECO:0000256" key="7">
    <source>
        <dbReference type="ARBA" id="ARBA00022777"/>
    </source>
</evidence>
<evidence type="ECO:0000256" key="2">
    <source>
        <dbReference type="ARBA" id="ARBA00004784"/>
    </source>
</evidence>
<evidence type="ECO:0000256" key="1">
    <source>
        <dbReference type="ARBA" id="ARBA00004690"/>
    </source>
</evidence>
<sequence length="254" mass="28873">MPNGRTHLTDYMKTPFVIGVGGGTASGKSTVCEEIISKLGAKYQGMVAMISQDSFYRELSEEERQMAFSGNFNFDHPDAINVPLMLETVRSIRSYKPVRIPAYDYRSHSQMSAAWKDFPPADVVLMEGILVLYFAEIRNMFDLKLFVDTDPDTRLARRVQRDLQERGRDLQQVLHQYLHFVKPAYEEFCMPTKKFADVIIPRGGENTVAVDLIVQHILEILRSPRKQCSDLDPRISSVLSVRSNGEPFGGSRPH</sequence>
<comment type="pathway">
    <text evidence="1">Pyrimidine metabolism; UMP biosynthesis via salvage pathway; UMP from uridine: step 1/1.</text>
</comment>
<evidence type="ECO:0000256" key="9">
    <source>
        <dbReference type="ARBA" id="ARBA00048909"/>
    </source>
</evidence>
<evidence type="ECO:0000313" key="12">
    <source>
        <dbReference type="WBParaSite" id="TMUE_0000001909.1"/>
    </source>
</evidence>
<evidence type="ECO:0000256" key="3">
    <source>
        <dbReference type="ARBA" id="ARBA00005408"/>
    </source>
</evidence>
<organism evidence="11 12">
    <name type="scientific">Trichuris muris</name>
    <name type="common">Mouse whipworm</name>
    <dbReference type="NCBI Taxonomy" id="70415"/>
    <lineage>
        <taxon>Eukaryota</taxon>
        <taxon>Metazoa</taxon>
        <taxon>Ecdysozoa</taxon>
        <taxon>Nematoda</taxon>
        <taxon>Enoplea</taxon>
        <taxon>Dorylaimia</taxon>
        <taxon>Trichinellida</taxon>
        <taxon>Trichuridae</taxon>
        <taxon>Trichuris</taxon>
    </lineage>
</organism>
<dbReference type="GO" id="GO:0005524">
    <property type="term" value="F:ATP binding"/>
    <property type="evidence" value="ECO:0007669"/>
    <property type="project" value="InterPro"/>
</dbReference>
<dbReference type="UniPathway" id="UPA00579">
    <property type="reaction ID" value="UER00640"/>
</dbReference>